<sequence length="62" mass="6781">MNAGKSKAEAADHEGKAAPEGFRQTPERAWSGDFLDNVWVSIREDREDSLDADAGHIARAVK</sequence>
<evidence type="ECO:0000313" key="2">
    <source>
        <dbReference type="EMBL" id="TPW26640.1"/>
    </source>
</evidence>
<keyword evidence="3" id="KW-1185">Reference proteome</keyword>
<evidence type="ECO:0000313" key="3">
    <source>
        <dbReference type="Proteomes" id="UP000318801"/>
    </source>
</evidence>
<dbReference type="AlphaFoldDB" id="A0A506TYS1"/>
<accession>A0A506TYS1</accession>
<comment type="caution">
    <text evidence="2">The sequence shown here is derived from an EMBL/GenBank/DDBJ whole genome shotgun (WGS) entry which is preliminary data.</text>
</comment>
<name>A0A506TYS1_9HYPH</name>
<dbReference type="Proteomes" id="UP000318801">
    <property type="component" value="Unassembled WGS sequence"/>
</dbReference>
<evidence type="ECO:0000256" key="1">
    <source>
        <dbReference type="SAM" id="MobiDB-lite"/>
    </source>
</evidence>
<organism evidence="2 3">
    <name type="scientific">Martelella alba</name>
    <dbReference type="NCBI Taxonomy" id="2590451"/>
    <lineage>
        <taxon>Bacteria</taxon>
        <taxon>Pseudomonadati</taxon>
        <taxon>Pseudomonadota</taxon>
        <taxon>Alphaproteobacteria</taxon>
        <taxon>Hyphomicrobiales</taxon>
        <taxon>Aurantimonadaceae</taxon>
        <taxon>Martelella</taxon>
    </lineage>
</organism>
<proteinExistence type="predicted"/>
<protein>
    <submittedName>
        <fullName evidence="2">Uncharacterized protein</fullName>
    </submittedName>
</protein>
<reference evidence="2 3" key="1">
    <citation type="submission" date="2019-06" db="EMBL/GenBank/DDBJ databases">
        <authorList>
            <person name="Li M."/>
        </authorList>
    </citation>
    <scope>NUCLEOTIDE SEQUENCE [LARGE SCALE GENOMIC DNA]</scope>
    <source>
        <strain evidence="2 3">BGMRC2036</strain>
    </source>
</reference>
<dbReference type="RefSeq" id="WP_141151170.1">
    <property type="nucleotide sequence ID" value="NZ_VHLG01000025.1"/>
</dbReference>
<feature type="compositionally biased region" description="Basic and acidic residues" evidence="1">
    <location>
        <begin position="1"/>
        <end position="17"/>
    </location>
</feature>
<gene>
    <name evidence="2" type="ORF">FJU08_21870</name>
</gene>
<dbReference type="EMBL" id="VHLG01000025">
    <property type="protein sequence ID" value="TPW26640.1"/>
    <property type="molecule type" value="Genomic_DNA"/>
</dbReference>
<feature type="region of interest" description="Disordered" evidence="1">
    <location>
        <begin position="1"/>
        <end position="28"/>
    </location>
</feature>